<dbReference type="eggNOG" id="KOG2972">
    <property type="taxonomic scope" value="Eukaryota"/>
</dbReference>
<proteinExistence type="inferred from homology"/>
<dbReference type="Pfam" id="PF20772">
    <property type="entry name" value="TACO1_YebC_N"/>
    <property type="match status" value="1"/>
</dbReference>
<dbReference type="InterPro" id="IPR017856">
    <property type="entry name" value="Integrase-like_N"/>
</dbReference>
<accession>B6K4I9</accession>
<sequence length="289" mass="32621">MLRQNFLNRIPKFAQQLGFQKFSFSSSGFLLSGHNKWSKIKHKKAENDRSKSLRIGKLSQAIALAVRENGPNPCNNVRLAAYLEEAKKFSLTKAVIENAIKKGSGIGNKDAQTLNEVIYESMHPSGVGIIVETITDNRSRTAAFVKNVLRKHNASLSDVQYLFDKKGKLELNAPKEYTEDVFDKVVEDAIEAGADDIYEQKFESEDEKTEDEGDFVALTKTNNLSKATEYFRKKGYHITDASISYVPQPGNAVEPSEDHNEELQDLIEKLCDLDDVVDVYTNIKQRYMD</sequence>
<dbReference type="Pfam" id="PF01709">
    <property type="entry name" value="Transcrip_reg"/>
    <property type="match status" value="1"/>
</dbReference>
<dbReference type="InterPro" id="IPR002876">
    <property type="entry name" value="Transcrip_reg_TACO1-like"/>
</dbReference>
<evidence type="ECO:0000313" key="6">
    <source>
        <dbReference type="JaponicusDB" id="SJAG_03550"/>
    </source>
</evidence>
<dbReference type="InterPro" id="IPR049083">
    <property type="entry name" value="TACO1_YebC_N"/>
</dbReference>
<dbReference type="OMA" id="FGPGGCM"/>
<evidence type="ECO:0000259" key="3">
    <source>
        <dbReference type="Pfam" id="PF01709"/>
    </source>
</evidence>
<evidence type="ECO:0000256" key="2">
    <source>
        <dbReference type="ARBA" id="ARBA00008724"/>
    </source>
</evidence>
<dbReference type="Proteomes" id="UP000001744">
    <property type="component" value="Unassembled WGS sequence"/>
</dbReference>
<dbReference type="STRING" id="402676.B6K4I9"/>
<dbReference type="FunFam" id="1.10.10.200:FF:000002">
    <property type="entry name" value="Probable transcriptional regulatory protein CLM62_37755"/>
    <property type="match status" value="1"/>
</dbReference>
<dbReference type="GO" id="GO:0005739">
    <property type="term" value="C:mitochondrion"/>
    <property type="evidence" value="ECO:0000318"/>
    <property type="project" value="GO_Central"/>
</dbReference>
<dbReference type="InterPro" id="IPR048300">
    <property type="entry name" value="TACO1_YebC-like_2nd/3rd_dom"/>
</dbReference>
<dbReference type="GeneID" id="7048809"/>
<evidence type="ECO:0000313" key="5">
    <source>
        <dbReference type="EMBL" id="EEB08396.1"/>
    </source>
</evidence>
<dbReference type="VEuPathDB" id="FungiDB:SJAG_03550"/>
<dbReference type="JaponicusDB" id="SJAG_03550">
    <property type="gene designation" value="tac1"/>
</dbReference>
<dbReference type="EMBL" id="KE651167">
    <property type="protein sequence ID" value="EEB08396.1"/>
    <property type="molecule type" value="Genomic_DNA"/>
</dbReference>
<evidence type="ECO:0000313" key="7">
    <source>
        <dbReference type="Proteomes" id="UP000001744"/>
    </source>
</evidence>
<dbReference type="InterPro" id="IPR026564">
    <property type="entry name" value="Transcrip_reg_TACO1-like_dom3"/>
</dbReference>
<dbReference type="PANTHER" id="PTHR12532:SF0">
    <property type="entry name" value="TRANSLATIONAL ACTIVATOR OF CYTOCHROME C OXIDASE 1"/>
    <property type="match status" value="1"/>
</dbReference>
<dbReference type="PANTHER" id="PTHR12532">
    <property type="entry name" value="TRANSLATIONAL ACTIVATOR OF CYTOCHROME C OXIDASE 1"/>
    <property type="match status" value="1"/>
</dbReference>
<dbReference type="OrthoDB" id="2017544at2759"/>
<dbReference type="SUPFAM" id="SSF75625">
    <property type="entry name" value="YebC-like"/>
    <property type="match status" value="1"/>
</dbReference>
<feature type="domain" description="TACO1/YebC-like second and third" evidence="3">
    <location>
        <begin position="115"/>
        <end position="283"/>
    </location>
</feature>
<protein>
    <submittedName>
        <fullName evidence="5">DNA binding protein</fullName>
    </submittedName>
</protein>
<gene>
    <name evidence="6" type="primary">tac1</name>
    <name evidence="5" type="ORF">SJAG_03550</name>
</gene>
<dbReference type="RefSeq" id="XP_002174689.1">
    <property type="nucleotide sequence ID" value="XM_002174653.2"/>
</dbReference>
<name>B6K4I9_SCHJY</name>
<dbReference type="InterPro" id="IPR029072">
    <property type="entry name" value="YebC-like"/>
</dbReference>
<organism evidence="5 7">
    <name type="scientific">Schizosaccharomyces japonicus (strain yFS275 / FY16936)</name>
    <name type="common">Fission yeast</name>
    <dbReference type="NCBI Taxonomy" id="402676"/>
    <lineage>
        <taxon>Eukaryota</taxon>
        <taxon>Fungi</taxon>
        <taxon>Dikarya</taxon>
        <taxon>Ascomycota</taxon>
        <taxon>Taphrinomycotina</taxon>
        <taxon>Schizosaccharomycetes</taxon>
        <taxon>Schizosaccharomycetales</taxon>
        <taxon>Schizosaccharomycetaceae</taxon>
        <taxon>Schizosaccharomyces</taxon>
    </lineage>
</organism>
<feature type="domain" description="TACO1/YebC-like N-terminal" evidence="4">
    <location>
        <begin position="35"/>
        <end position="105"/>
    </location>
</feature>
<keyword evidence="7" id="KW-1185">Reference proteome</keyword>
<reference evidence="5 7" key="1">
    <citation type="journal article" date="2011" name="Science">
        <title>Comparative functional genomics of the fission yeasts.</title>
        <authorList>
            <person name="Rhind N."/>
            <person name="Chen Z."/>
            <person name="Yassour M."/>
            <person name="Thompson D.A."/>
            <person name="Haas B.J."/>
            <person name="Habib N."/>
            <person name="Wapinski I."/>
            <person name="Roy S."/>
            <person name="Lin M.F."/>
            <person name="Heiman D.I."/>
            <person name="Young S.K."/>
            <person name="Furuya K."/>
            <person name="Guo Y."/>
            <person name="Pidoux A."/>
            <person name="Chen H.M."/>
            <person name="Robbertse B."/>
            <person name="Goldberg J.M."/>
            <person name="Aoki K."/>
            <person name="Bayne E.H."/>
            <person name="Berlin A.M."/>
            <person name="Desjardins C.A."/>
            <person name="Dobbs E."/>
            <person name="Dukaj L."/>
            <person name="Fan L."/>
            <person name="FitzGerald M.G."/>
            <person name="French C."/>
            <person name="Gujja S."/>
            <person name="Hansen K."/>
            <person name="Keifenheim D."/>
            <person name="Levin J.Z."/>
            <person name="Mosher R.A."/>
            <person name="Mueller C.A."/>
            <person name="Pfiffner J."/>
            <person name="Priest M."/>
            <person name="Russ C."/>
            <person name="Smialowska A."/>
            <person name="Swoboda P."/>
            <person name="Sykes S.M."/>
            <person name="Vaughn M."/>
            <person name="Vengrova S."/>
            <person name="Yoder R."/>
            <person name="Zeng Q."/>
            <person name="Allshire R."/>
            <person name="Baulcombe D."/>
            <person name="Birren B.W."/>
            <person name="Brown W."/>
            <person name="Ekwall K."/>
            <person name="Kellis M."/>
            <person name="Leatherwood J."/>
            <person name="Levin H."/>
            <person name="Margalit H."/>
            <person name="Martienssen R."/>
            <person name="Nieduszynski C.A."/>
            <person name="Spatafora J.W."/>
            <person name="Friedman N."/>
            <person name="Dalgaard J.Z."/>
            <person name="Baumann P."/>
            <person name="Niki H."/>
            <person name="Regev A."/>
            <person name="Nusbaum C."/>
        </authorList>
    </citation>
    <scope>NUCLEOTIDE SEQUENCE [LARGE SCALE GENOMIC DNA]</scope>
    <source>
        <strain evidence="7">yFS275 / FY16936</strain>
    </source>
</reference>
<dbReference type="HAMAP" id="MF_00693">
    <property type="entry name" value="Transcrip_reg_TACO1"/>
    <property type="match status" value="1"/>
</dbReference>
<evidence type="ECO:0000259" key="4">
    <source>
        <dbReference type="Pfam" id="PF20772"/>
    </source>
</evidence>
<comment type="similarity">
    <text evidence="2">Belongs to the TACO1 family.</text>
</comment>
<dbReference type="AlphaFoldDB" id="B6K4I9"/>
<comment type="subcellular location">
    <subcellularLocation>
        <location evidence="1">Mitochondrion</location>
    </subcellularLocation>
</comment>
<dbReference type="HOGENOM" id="CLU_062974_1_0_1"/>
<evidence type="ECO:0000256" key="1">
    <source>
        <dbReference type="ARBA" id="ARBA00004173"/>
    </source>
</evidence>
<dbReference type="Gene3D" id="3.30.70.980">
    <property type="match status" value="2"/>
</dbReference>
<dbReference type="Gene3D" id="1.10.10.200">
    <property type="match status" value="1"/>
</dbReference>